<dbReference type="SUPFAM" id="SSF53067">
    <property type="entry name" value="Actin-like ATPase domain"/>
    <property type="match status" value="1"/>
</dbReference>
<organism evidence="3 4">
    <name type="scientific">Psychromicrobium silvestre</name>
    <dbReference type="NCBI Taxonomy" id="1645614"/>
    <lineage>
        <taxon>Bacteria</taxon>
        <taxon>Bacillati</taxon>
        <taxon>Actinomycetota</taxon>
        <taxon>Actinomycetes</taxon>
        <taxon>Micrococcales</taxon>
        <taxon>Micrococcaceae</taxon>
        <taxon>Psychromicrobium</taxon>
    </lineage>
</organism>
<evidence type="ECO:0000256" key="1">
    <source>
        <dbReference type="ARBA" id="ARBA00006479"/>
    </source>
</evidence>
<dbReference type="SUPFAM" id="SSF46785">
    <property type="entry name" value="Winged helix' DNA-binding domain"/>
    <property type="match status" value="1"/>
</dbReference>
<dbReference type="Gene3D" id="1.10.10.10">
    <property type="entry name" value="Winged helix-like DNA-binding domain superfamily/Winged helix DNA-binding domain"/>
    <property type="match status" value="1"/>
</dbReference>
<dbReference type="RefSeq" id="WP_246279424.1">
    <property type="nucleotide sequence ID" value="NZ_JACBYQ010000001.1"/>
</dbReference>
<dbReference type="InterPro" id="IPR036390">
    <property type="entry name" value="WH_DNA-bd_sf"/>
</dbReference>
<dbReference type="GO" id="GO:0016301">
    <property type="term" value="F:kinase activity"/>
    <property type="evidence" value="ECO:0007669"/>
    <property type="project" value="UniProtKB-KW"/>
</dbReference>
<keyword evidence="4" id="KW-1185">Reference proteome</keyword>
<dbReference type="Pfam" id="PF00480">
    <property type="entry name" value="ROK"/>
    <property type="match status" value="1"/>
</dbReference>
<dbReference type="InterPro" id="IPR043129">
    <property type="entry name" value="ATPase_NBD"/>
</dbReference>
<comment type="similarity">
    <text evidence="1">Belongs to the ROK (NagC/XylR) family.</text>
</comment>
<name>A0A7Y9LS37_9MICC</name>
<reference evidence="3 4" key="1">
    <citation type="submission" date="2020-07" db="EMBL/GenBank/DDBJ databases">
        <title>Sequencing the genomes of 1000 actinobacteria strains.</title>
        <authorList>
            <person name="Klenk H.-P."/>
        </authorList>
    </citation>
    <scope>NUCLEOTIDE SEQUENCE [LARGE SCALE GENOMIC DNA]</scope>
    <source>
        <strain evidence="3 4">DSM 102047</strain>
    </source>
</reference>
<protein>
    <submittedName>
        <fullName evidence="3">Putative NBD/HSP70 family sugar kinase</fullName>
    </submittedName>
</protein>
<proteinExistence type="inferred from homology"/>
<feature type="region of interest" description="Disordered" evidence="2">
    <location>
        <begin position="20"/>
        <end position="39"/>
    </location>
</feature>
<dbReference type="EMBL" id="JACBYQ010000001">
    <property type="protein sequence ID" value="NYE94562.1"/>
    <property type="molecule type" value="Genomic_DNA"/>
</dbReference>
<comment type="caution">
    <text evidence="3">The sequence shown here is derived from an EMBL/GenBank/DDBJ whole genome shotgun (WGS) entry which is preliminary data.</text>
</comment>
<dbReference type="Gene3D" id="3.30.420.40">
    <property type="match status" value="2"/>
</dbReference>
<evidence type="ECO:0000313" key="4">
    <source>
        <dbReference type="Proteomes" id="UP000521748"/>
    </source>
</evidence>
<sequence length="425" mass="44131">MFPSARYSLASKRIDILKPKKQDGLGSGSVMSNTANDPDPARRNNLALLLSMVHHRKVLSRVQLAKQTGLNRSTISTLIAQLVALDLVHETAPSGATQVGRPSPDVHPSESIAALTINPEIDAITIGLVSLGGNVIKKIRYETERIPSAQEAVSIAAAVIAGMRSELDANYRIVGVGIAVPGLVTPADGVVQHAPHLGWRNEPVAGMLAASTGYPTQAANDASLGAEAESIFGAGAELRNLIYLNGGASGIGGGIIADGKLLSGISGYAGELGHTFVRTDGSPCYCGARGCLETEVQQSRLLELLGLNGGELGQLEEALIAAERPDAQAEVERQLGYLSIALRNAVNIFNPGVILLDGFLSVLYAAAPAVLDSLLSSQSMSEPAGQVRVLRATLGSDLMLIGAAELAFAPLLMDPVGFLNSLAKG</sequence>
<dbReference type="InterPro" id="IPR036388">
    <property type="entry name" value="WH-like_DNA-bd_sf"/>
</dbReference>
<evidence type="ECO:0000313" key="3">
    <source>
        <dbReference type="EMBL" id="NYE94562.1"/>
    </source>
</evidence>
<dbReference type="PANTHER" id="PTHR18964:SF149">
    <property type="entry name" value="BIFUNCTIONAL UDP-N-ACETYLGLUCOSAMINE 2-EPIMERASE_N-ACETYLMANNOSAMINE KINASE"/>
    <property type="match status" value="1"/>
</dbReference>
<accession>A0A7Y9LS37</accession>
<dbReference type="InterPro" id="IPR000600">
    <property type="entry name" value="ROK"/>
</dbReference>
<dbReference type="PANTHER" id="PTHR18964">
    <property type="entry name" value="ROK (REPRESSOR, ORF, KINASE) FAMILY"/>
    <property type="match status" value="1"/>
</dbReference>
<gene>
    <name evidence="3" type="ORF">FHU41_000783</name>
</gene>
<dbReference type="Proteomes" id="UP000521748">
    <property type="component" value="Unassembled WGS sequence"/>
</dbReference>
<keyword evidence="3" id="KW-0418">Kinase</keyword>
<keyword evidence="3" id="KW-0808">Transferase</keyword>
<evidence type="ECO:0000256" key="2">
    <source>
        <dbReference type="SAM" id="MobiDB-lite"/>
    </source>
</evidence>
<dbReference type="AlphaFoldDB" id="A0A7Y9LS37"/>